<keyword evidence="1" id="KW-0805">Transcription regulation</keyword>
<evidence type="ECO:0000256" key="3">
    <source>
        <dbReference type="ARBA" id="ARBA00023163"/>
    </source>
</evidence>
<dbReference type="PROSITE" id="PS50943">
    <property type="entry name" value="HTH_CROC1"/>
    <property type="match status" value="1"/>
</dbReference>
<comment type="caution">
    <text evidence="5">The sequence shown here is derived from an EMBL/GenBank/DDBJ whole genome shotgun (WGS) entry which is preliminary data.</text>
</comment>
<evidence type="ECO:0000313" key="5">
    <source>
        <dbReference type="EMBL" id="MFG6432114.1"/>
    </source>
</evidence>
<sequence>MPGRSQKVASARARLARHLREHRAARGLSQEALAALADLHRTYVGSVERAERNVSLDNIERLAAALGVDICALLQA</sequence>
<dbReference type="RefSeq" id="WP_394481719.1">
    <property type="nucleotide sequence ID" value="NZ_JBIGHV010000007.1"/>
</dbReference>
<dbReference type="SUPFAM" id="SSF47413">
    <property type="entry name" value="lambda repressor-like DNA-binding domains"/>
    <property type="match status" value="1"/>
</dbReference>
<evidence type="ECO:0000256" key="1">
    <source>
        <dbReference type="ARBA" id="ARBA00023015"/>
    </source>
</evidence>
<dbReference type="Pfam" id="PF01381">
    <property type="entry name" value="HTH_3"/>
    <property type="match status" value="1"/>
</dbReference>
<dbReference type="Proteomes" id="UP001606210">
    <property type="component" value="Unassembled WGS sequence"/>
</dbReference>
<dbReference type="PANTHER" id="PTHR46797">
    <property type="entry name" value="HTH-TYPE TRANSCRIPTIONAL REGULATOR"/>
    <property type="match status" value="1"/>
</dbReference>
<gene>
    <name evidence="5" type="ORF">ACG00Y_19490</name>
</gene>
<keyword evidence="3" id="KW-0804">Transcription</keyword>
<dbReference type="PANTHER" id="PTHR46797:SF23">
    <property type="entry name" value="HTH-TYPE TRANSCRIPTIONAL REGULATOR SUTR"/>
    <property type="match status" value="1"/>
</dbReference>
<dbReference type="SMART" id="SM00530">
    <property type="entry name" value="HTH_XRE"/>
    <property type="match status" value="1"/>
</dbReference>
<dbReference type="EMBL" id="JBIGHV010000007">
    <property type="protein sequence ID" value="MFG6432114.1"/>
    <property type="molecule type" value="Genomic_DNA"/>
</dbReference>
<dbReference type="Gene3D" id="1.10.260.40">
    <property type="entry name" value="lambda repressor-like DNA-binding domains"/>
    <property type="match status" value="1"/>
</dbReference>
<protein>
    <submittedName>
        <fullName evidence="5">Helix-turn-helix transcriptional regulator</fullName>
    </submittedName>
</protein>
<feature type="domain" description="HTH cro/C1-type" evidence="4">
    <location>
        <begin position="19"/>
        <end position="73"/>
    </location>
</feature>
<accession>A0ABW7F7P0</accession>
<evidence type="ECO:0000259" key="4">
    <source>
        <dbReference type="PROSITE" id="PS50943"/>
    </source>
</evidence>
<name>A0ABW7F7P0_9BURK</name>
<keyword evidence="2" id="KW-0238">DNA-binding</keyword>
<dbReference type="InterPro" id="IPR050807">
    <property type="entry name" value="TransReg_Diox_bact_type"/>
</dbReference>
<reference evidence="5 6" key="1">
    <citation type="submission" date="2024-08" db="EMBL/GenBank/DDBJ databases">
        <authorList>
            <person name="Lu H."/>
        </authorList>
    </citation>
    <scope>NUCLEOTIDE SEQUENCE [LARGE SCALE GENOMIC DNA]</scope>
    <source>
        <strain evidence="5 6">LYH14W</strain>
    </source>
</reference>
<dbReference type="CDD" id="cd00093">
    <property type="entry name" value="HTH_XRE"/>
    <property type="match status" value="1"/>
</dbReference>
<keyword evidence="6" id="KW-1185">Reference proteome</keyword>
<dbReference type="InterPro" id="IPR010982">
    <property type="entry name" value="Lambda_DNA-bd_dom_sf"/>
</dbReference>
<proteinExistence type="predicted"/>
<evidence type="ECO:0000313" key="6">
    <source>
        <dbReference type="Proteomes" id="UP001606210"/>
    </source>
</evidence>
<dbReference type="InterPro" id="IPR001387">
    <property type="entry name" value="Cro/C1-type_HTH"/>
</dbReference>
<organism evidence="5 6">
    <name type="scientific">Pelomonas parva</name>
    <dbReference type="NCBI Taxonomy" id="3299032"/>
    <lineage>
        <taxon>Bacteria</taxon>
        <taxon>Pseudomonadati</taxon>
        <taxon>Pseudomonadota</taxon>
        <taxon>Betaproteobacteria</taxon>
        <taxon>Burkholderiales</taxon>
        <taxon>Sphaerotilaceae</taxon>
        <taxon>Roseateles</taxon>
    </lineage>
</organism>
<evidence type="ECO:0000256" key="2">
    <source>
        <dbReference type="ARBA" id="ARBA00023125"/>
    </source>
</evidence>